<dbReference type="OrthoDB" id="4822at2759"/>
<feature type="domain" description="C2H2-type" evidence="3">
    <location>
        <begin position="23"/>
        <end position="52"/>
    </location>
</feature>
<feature type="compositionally biased region" description="Acidic residues" evidence="2">
    <location>
        <begin position="151"/>
        <end position="160"/>
    </location>
</feature>
<reference evidence="4 5" key="1">
    <citation type="submission" date="2017-03" db="EMBL/GenBank/DDBJ databases">
        <title>Genomes of endolithic fungi from Antarctica.</title>
        <authorList>
            <person name="Coleine C."/>
            <person name="Masonjones S."/>
            <person name="Stajich J.E."/>
        </authorList>
    </citation>
    <scope>NUCLEOTIDE SEQUENCE [LARGE SCALE GENOMIC DNA]</scope>
    <source>
        <strain evidence="4 5">CCFEE 5187</strain>
    </source>
</reference>
<evidence type="ECO:0000313" key="4">
    <source>
        <dbReference type="EMBL" id="TKA77371.1"/>
    </source>
</evidence>
<feature type="region of interest" description="Disordered" evidence="2">
    <location>
        <begin position="116"/>
        <end position="184"/>
    </location>
</feature>
<evidence type="ECO:0000313" key="5">
    <source>
        <dbReference type="Proteomes" id="UP000308768"/>
    </source>
</evidence>
<feature type="compositionally biased region" description="Basic and acidic residues" evidence="2">
    <location>
        <begin position="123"/>
        <end position="141"/>
    </location>
</feature>
<protein>
    <recommendedName>
        <fullName evidence="3">C2H2-type domain-containing protein</fullName>
    </recommendedName>
</protein>
<dbReference type="PANTHER" id="PTHR47251:SF1">
    <property type="entry name" value="FINGER DOMAIN PROTEIN, PUTATIVE (AFU_ORTHOLOGUE AFUA_3G04180)-RELATED"/>
    <property type="match status" value="1"/>
</dbReference>
<evidence type="ECO:0000256" key="2">
    <source>
        <dbReference type="SAM" id="MobiDB-lite"/>
    </source>
</evidence>
<keyword evidence="1" id="KW-0862">Zinc</keyword>
<keyword evidence="5" id="KW-1185">Reference proteome</keyword>
<dbReference type="PANTHER" id="PTHR47251">
    <property type="entry name" value="FINGER DOMAIN PROTEIN, PUTATIVE (AFU_ORTHOLOGUE AFUA_3G04180)-RELATED"/>
    <property type="match status" value="1"/>
</dbReference>
<dbReference type="EMBL" id="NAJN01000191">
    <property type="protein sequence ID" value="TKA77371.1"/>
    <property type="molecule type" value="Genomic_DNA"/>
</dbReference>
<dbReference type="SUPFAM" id="SSF57667">
    <property type="entry name" value="beta-beta-alpha zinc fingers"/>
    <property type="match status" value="1"/>
</dbReference>
<evidence type="ECO:0000256" key="1">
    <source>
        <dbReference type="PROSITE-ProRule" id="PRU00042"/>
    </source>
</evidence>
<dbReference type="STRING" id="331657.A0A4U0XLK0"/>
<comment type="caution">
    <text evidence="4">The sequence shown here is derived from an EMBL/GenBank/DDBJ whole genome shotgun (WGS) entry which is preliminary data.</text>
</comment>
<dbReference type="PROSITE" id="PS00028">
    <property type="entry name" value="ZINC_FINGER_C2H2_1"/>
    <property type="match status" value="1"/>
</dbReference>
<proteinExistence type="predicted"/>
<dbReference type="InterPro" id="IPR036236">
    <property type="entry name" value="Znf_C2H2_sf"/>
</dbReference>
<evidence type="ECO:0000259" key="3">
    <source>
        <dbReference type="PROSITE" id="PS50157"/>
    </source>
</evidence>
<dbReference type="PROSITE" id="PS50157">
    <property type="entry name" value="ZINC_FINGER_C2H2_2"/>
    <property type="match status" value="1"/>
</dbReference>
<dbReference type="Proteomes" id="UP000308768">
    <property type="component" value="Unassembled WGS sequence"/>
</dbReference>
<name>A0A4U0XLK0_9PEZI</name>
<accession>A0A4U0XLK0</accession>
<feature type="region of interest" description="Disordered" evidence="2">
    <location>
        <begin position="41"/>
        <end position="80"/>
    </location>
</feature>
<feature type="compositionally biased region" description="Basic and acidic residues" evidence="2">
    <location>
        <begin position="55"/>
        <end position="80"/>
    </location>
</feature>
<dbReference type="InterPro" id="IPR013087">
    <property type="entry name" value="Znf_C2H2_type"/>
</dbReference>
<organism evidence="4 5">
    <name type="scientific">Cryomyces minteri</name>
    <dbReference type="NCBI Taxonomy" id="331657"/>
    <lineage>
        <taxon>Eukaryota</taxon>
        <taxon>Fungi</taxon>
        <taxon>Dikarya</taxon>
        <taxon>Ascomycota</taxon>
        <taxon>Pezizomycotina</taxon>
        <taxon>Dothideomycetes</taxon>
        <taxon>Dothideomycetes incertae sedis</taxon>
        <taxon>Cryomyces</taxon>
    </lineage>
</organism>
<dbReference type="AlphaFoldDB" id="A0A4U0XLK0"/>
<keyword evidence="1" id="KW-0863">Zinc-finger</keyword>
<gene>
    <name evidence="4" type="ORF">B0A49_01510</name>
</gene>
<sequence length="184" mass="20346">MAPRFLTNPAPKTESAREARKSFFCELCQKGYARMNEFEAHESSYDHSHKKRLKEMKQMTRDPLATDKARRAERRADEKSGLIAIKPISLSTTAKSTSGGKGFKKGGFKNAFGAPADSAVEEGENKPFAKQDEGGVEDSRSVVRTAVGVGAEEEEEEDERDLGYEYYDPLLPTGCGPDCPCQRD</sequence>
<keyword evidence="1" id="KW-0479">Metal-binding</keyword>
<dbReference type="GO" id="GO:0008270">
    <property type="term" value="F:zinc ion binding"/>
    <property type="evidence" value="ECO:0007669"/>
    <property type="project" value="UniProtKB-KW"/>
</dbReference>